<evidence type="ECO:0000313" key="1">
    <source>
        <dbReference type="EMBL" id="KAI5062438.1"/>
    </source>
</evidence>
<protein>
    <submittedName>
        <fullName evidence="1">Uncharacterized protein</fullName>
    </submittedName>
</protein>
<evidence type="ECO:0000313" key="2">
    <source>
        <dbReference type="Proteomes" id="UP000886520"/>
    </source>
</evidence>
<comment type="caution">
    <text evidence="1">The sequence shown here is derived from an EMBL/GenBank/DDBJ whole genome shotgun (WGS) entry which is preliminary data.</text>
</comment>
<name>A0A9D4Z4T7_ADICA</name>
<organism evidence="1 2">
    <name type="scientific">Adiantum capillus-veneris</name>
    <name type="common">Maidenhair fern</name>
    <dbReference type="NCBI Taxonomy" id="13818"/>
    <lineage>
        <taxon>Eukaryota</taxon>
        <taxon>Viridiplantae</taxon>
        <taxon>Streptophyta</taxon>
        <taxon>Embryophyta</taxon>
        <taxon>Tracheophyta</taxon>
        <taxon>Polypodiopsida</taxon>
        <taxon>Polypodiidae</taxon>
        <taxon>Polypodiales</taxon>
        <taxon>Pteridineae</taxon>
        <taxon>Pteridaceae</taxon>
        <taxon>Vittarioideae</taxon>
        <taxon>Adiantum</taxon>
    </lineage>
</organism>
<proteinExistence type="predicted"/>
<dbReference type="AlphaFoldDB" id="A0A9D4Z4T7"/>
<sequence length="70" mass="7757">MYRQGCGAARWTLMAARAEATVLELAEVVDGGNLQETKLYWHKAACCRSLRSHDHRRSTAGTKGYGSWGD</sequence>
<dbReference type="EMBL" id="JABFUD020000022">
    <property type="protein sequence ID" value="KAI5062438.1"/>
    <property type="molecule type" value="Genomic_DNA"/>
</dbReference>
<reference evidence="1" key="1">
    <citation type="submission" date="2021-01" db="EMBL/GenBank/DDBJ databases">
        <title>Adiantum capillus-veneris genome.</title>
        <authorList>
            <person name="Fang Y."/>
            <person name="Liao Q."/>
        </authorList>
    </citation>
    <scope>NUCLEOTIDE SEQUENCE</scope>
    <source>
        <strain evidence="1">H3</strain>
        <tissue evidence="1">Leaf</tissue>
    </source>
</reference>
<keyword evidence="2" id="KW-1185">Reference proteome</keyword>
<dbReference type="Proteomes" id="UP000886520">
    <property type="component" value="Chromosome 22"/>
</dbReference>
<gene>
    <name evidence="1" type="ORF">GOP47_0022977</name>
</gene>
<accession>A0A9D4Z4T7</accession>